<accession>A0A6D2JD70</accession>
<protein>
    <recommendedName>
        <fullName evidence="1">Reverse transcriptase Ty1/copia-type domain-containing protein</fullName>
    </recommendedName>
</protein>
<evidence type="ECO:0000313" key="2">
    <source>
        <dbReference type="EMBL" id="CAA7037673.1"/>
    </source>
</evidence>
<evidence type="ECO:0000259" key="1">
    <source>
        <dbReference type="Pfam" id="PF07727"/>
    </source>
</evidence>
<dbReference type="Proteomes" id="UP000467841">
    <property type="component" value="Unassembled WGS sequence"/>
</dbReference>
<sequence>MGNYSLHMNLDRVEAWPVELRNSTGWSSRRSSWSSRWLLPSSFAYPVELRPCAKSLHAPHVPYAPECSKRPISKDQTCIYVARVGVDNEADVVEELGRGYREKKVSTRLKDFVLNTVVDPNDPTEVTVAFEDEVDVEYPLSHYLDSSKFSPSHRAFLAAITAGAEPTLFGDVVVYEVWRGAMKVEIEALDENHTWDLVKLPAGKRAIGCKWVYKIKYRAYGSIKRYKARLVVLGNRQEEGVDFKETFAMVINMTTVIIFLGVAAAKKWELHQMDVHNAFLHGDLEEEVYMKPPPGFKTNDPTLVCRLRKSLYGLKQAPRCWFAKLRDALKKFGFAQSYSDYSLFSRTRGSSELYVLVYVDDFIIGGNDPAEIVEFKAYLSTCFHMKDLGKLKYFLGIEVARNPECIFLC</sequence>
<organism evidence="2 3">
    <name type="scientific">Microthlaspi erraticum</name>
    <dbReference type="NCBI Taxonomy" id="1685480"/>
    <lineage>
        <taxon>Eukaryota</taxon>
        <taxon>Viridiplantae</taxon>
        <taxon>Streptophyta</taxon>
        <taxon>Embryophyta</taxon>
        <taxon>Tracheophyta</taxon>
        <taxon>Spermatophyta</taxon>
        <taxon>Magnoliopsida</taxon>
        <taxon>eudicotyledons</taxon>
        <taxon>Gunneridae</taxon>
        <taxon>Pentapetalae</taxon>
        <taxon>rosids</taxon>
        <taxon>malvids</taxon>
        <taxon>Brassicales</taxon>
        <taxon>Brassicaceae</taxon>
        <taxon>Coluteocarpeae</taxon>
        <taxon>Microthlaspi</taxon>
    </lineage>
</organism>
<name>A0A6D2JD70_9BRAS</name>
<gene>
    <name evidence="2" type="ORF">MERR_LOCUS24908</name>
</gene>
<dbReference type="OrthoDB" id="1738684at2759"/>
<evidence type="ECO:0000313" key="3">
    <source>
        <dbReference type="Proteomes" id="UP000467841"/>
    </source>
</evidence>
<feature type="domain" description="Reverse transcriptase Ty1/copia-type" evidence="1">
    <location>
        <begin position="192"/>
        <end position="408"/>
    </location>
</feature>
<dbReference type="AlphaFoldDB" id="A0A6D2JD70"/>
<dbReference type="InterPro" id="IPR043502">
    <property type="entry name" value="DNA/RNA_pol_sf"/>
</dbReference>
<dbReference type="PANTHER" id="PTHR43383:SF2">
    <property type="entry name" value="AMIDOHYDROLASE 2 FAMILY PROTEIN"/>
    <property type="match status" value="1"/>
</dbReference>
<comment type="caution">
    <text evidence="2">The sequence shown here is derived from an EMBL/GenBank/DDBJ whole genome shotgun (WGS) entry which is preliminary data.</text>
</comment>
<dbReference type="SUPFAM" id="SSF56672">
    <property type="entry name" value="DNA/RNA polymerases"/>
    <property type="match status" value="1"/>
</dbReference>
<dbReference type="PANTHER" id="PTHR43383">
    <property type="entry name" value="NODULIN 6"/>
    <property type="match status" value="1"/>
</dbReference>
<proteinExistence type="predicted"/>
<keyword evidence="3" id="KW-1185">Reference proteome</keyword>
<reference evidence="2" key="1">
    <citation type="submission" date="2020-01" db="EMBL/GenBank/DDBJ databases">
        <authorList>
            <person name="Mishra B."/>
        </authorList>
    </citation>
    <scope>NUCLEOTIDE SEQUENCE [LARGE SCALE GENOMIC DNA]</scope>
</reference>
<dbReference type="Pfam" id="PF07727">
    <property type="entry name" value="RVT_2"/>
    <property type="match status" value="1"/>
</dbReference>
<dbReference type="EMBL" id="CACVBM020001180">
    <property type="protein sequence ID" value="CAA7037673.1"/>
    <property type="molecule type" value="Genomic_DNA"/>
</dbReference>
<dbReference type="InterPro" id="IPR013103">
    <property type="entry name" value="RVT_2"/>
</dbReference>